<dbReference type="Proteomes" id="UP000562929">
    <property type="component" value="Unassembled WGS sequence"/>
</dbReference>
<feature type="region of interest" description="Disordered" evidence="2">
    <location>
        <begin position="20"/>
        <end position="76"/>
    </location>
</feature>
<keyword evidence="3" id="KW-0732">Signal</keyword>
<evidence type="ECO:0000256" key="2">
    <source>
        <dbReference type="SAM" id="MobiDB-lite"/>
    </source>
</evidence>
<feature type="region of interest" description="Disordered" evidence="2">
    <location>
        <begin position="180"/>
        <end position="207"/>
    </location>
</feature>
<evidence type="ECO:0000313" key="4">
    <source>
        <dbReference type="EMBL" id="KAF4585506.1"/>
    </source>
</evidence>
<dbReference type="AlphaFoldDB" id="A0A8H4Q4G8"/>
<gene>
    <name evidence="4" type="ORF">GQ602_004811</name>
</gene>
<keyword evidence="5" id="KW-1185">Reference proteome</keyword>
<dbReference type="EMBL" id="JAACLJ010000005">
    <property type="protein sequence ID" value="KAF4585506.1"/>
    <property type="molecule type" value="Genomic_DNA"/>
</dbReference>
<keyword evidence="1" id="KW-0175">Coiled coil</keyword>
<evidence type="ECO:0000256" key="3">
    <source>
        <dbReference type="SAM" id="SignalP"/>
    </source>
</evidence>
<feature type="chain" id="PRO_5034031012" evidence="3">
    <location>
        <begin position="17"/>
        <end position="207"/>
    </location>
</feature>
<accession>A0A8H4Q4G8</accession>
<feature type="signal peptide" evidence="3">
    <location>
        <begin position="1"/>
        <end position="16"/>
    </location>
</feature>
<sequence length="207" mass="23001">MKSWSALAILISLALAAPQRPPSFGVEEEEPVRKLGEPGQPQAFQDRPPAINEQEKGQQHGVMGGNSGRASPLAALSSSAEGFTRVKRHPIMDFVKRQTARASPLSGPETALDNPSGAPAGDIRFPPPSSQVGGSNDGRGKGVYGYSTGRPIDEDHIGGKTWYPCDPEHDPEWKECLRKLDEHQEREEREERQRRKEMREREEREKQ</sequence>
<proteinExistence type="predicted"/>
<reference evidence="4 5" key="1">
    <citation type="journal article" date="2020" name="G3 (Bethesda)">
        <title>Genetic Underpinnings of Host Manipulation by Ophiocordyceps as Revealed by Comparative Transcriptomics.</title>
        <authorList>
            <person name="Will I."/>
            <person name="Das B."/>
            <person name="Trinh T."/>
            <person name="Brachmann A."/>
            <person name="Ohm R.A."/>
            <person name="de Bekker C."/>
        </authorList>
    </citation>
    <scope>NUCLEOTIDE SEQUENCE [LARGE SCALE GENOMIC DNA]</scope>
    <source>
        <strain evidence="4 5">EC05</strain>
    </source>
</reference>
<organism evidence="4 5">
    <name type="scientific">Ophiocordyceps camponoti-floridani</name>
    <dbReference type="NCBI Taxonomy" id="2030778"/>
    <lineage>
        <taxon>Eukaryota</taxon>
        <taxon>Fungi</taxon>
        <taxon>Dikarya</taxon>
        <taxon>Ascomycota</taxon>
        <taxon>Pezizomycotina</taxon>
        <taxon>Sordariomycetes</taxon>
        <taxon>Hypocreomycetidae</taxon>
        <taxon>Hypocreales</taxon>
        <taxon>Ophiocordycipitaceae</taxon>
        <taxon>Ophiocordyceps</taxon>
    </lineage>
</organism>
<comment type="caution">
    <text evidence="4">The sequence shown here is derived from an EMBL/GenBank/DDBJ whole genome shotgun (WGS) entry which is preliminary data.</text>
</comment>
<evidence type="ECO:0000256" key="1">
    <source>
        <dbReference type="SAM" id="Coils"/>
    </source>
</evidence>
<feature type="coiled-coil region" evidence="1">
    <location>
        <begin position="180"/>
        <end position="207"/>
    </location>
</feature>
<protein>
    <submittedName>
        <fullName evidence="4">Uncharacterized protein</fullName>
    </submittedName>
</protein>
<evidence type="ECO:0000313" key="5">
    <source>
        <dbReference type="Proteomes" id="UP000562929"/>
    </source>
</evidence>
<feature type="region of interest" description="Disordered" evidence="2">
    <location>
        <begin position="98"/>
        <end position="168"/>
    </location>
</feature>
<name>A0A8H4Q4G8_9HYPO</name>
<dbReference type="OrthoDB" id="10402908at2759"/>